<comment type="caution">
    <text evidence="1">The sequence shown here is derived from an EMBL/GenBank/DDBJ whole genome shotgun (WGS) entry which is preliminary data.</text>
</comment>
<dbReference type="AlphaFoldDB" id="A0A1V6M194"/>
<dbReference type="Proteomes" id="UP000242219">
    <property type="component" value="Unassembled WGS sequence"/>
</dbReference>
<protein>
    <submittedName>
        <fullName evidence="1">Uncharacterized protein</fullName>
    </submittedName>
</protein>
<organism evidence="1 2">
    <name type="scientific">Candidatus Brocadia sapporoensis</name>
    <dbReference type="NCBI Taxonomy" id="392547"/>
    <lineage>
        <taxon>Bacteria</taxon>
        <taxon>Pseudomonadati</taxon>
        <taxon>Planctomycetota</taxon>
        <taxon>Candidatus Brocadiia</taxon>
        <taxon>Candidatus Brocadiales</taxon>
        <taxon>Candidatus Brocadiaceae</taxon>
        <taxon>Candidatus Brocadia</taxon>
    </lineage>
</organism>
<evidence type="ECO:0000313" key="2">
    <source>
        <dbReference type="Proteomes" id="UP000242219"/>
    </source>
</evidence>
<sequence>MAIENRCIDVTFEAGEDLSNDQFRIVVLASGKVRRPDSSSEIPLGVLQNAPASGEAAVVRLIGISKVQLGETVAENEWVKLEYSSASDAGKGLDADGALDLAVGRCLAGGDEDELGEVLLSGAVHQVNAVS</sequence>
<accession>A0A1V6M194</accession>
<evidence type="ECO:0000313" key="1">
    <source>
        <dbReference type="EMBL" id="OQD46135.1"/>
    </source>
</evidence>
<keyword evidence="2" id="KW-1185">Reference proteome</keyword>
<proteinExistence type="predicted"/>
<dbReference type="RefSeq" id="WP_070066679.1">
    <property type="nucleotide sequence ID" value="NZ_MJUW02000056.1"/>
</dbReference>
<dbReference type="EMBL" id="MJUW02000056">
    <property type="protein sequence ID" value="OQD46135.1"/>
    <property type="molecule type" value="Genomic_DNA"/>
</dbReference>
<reference evidence="1 2" key="1">
    <citation type="journal article" date="2016" name="Genome Announc.">
        <title>Draft Genome Sequence of the Anaerobic Ammonium-Oxidizing Bacterium 'Candidatus Brocadia sp. 40'.</title>
        <authorList>
            <person name="Ali M."/>
            <person name="Haroon M.F."/>
            <person name="Narita Y."/>
            <person name="Zhang L."/>
            <person name="Rangel Shaw D."/>
            <person name="Okabe S."/>
            <person name="Saikaly P.E."/>
        </authorList>
    </citation>
    <scope>NUCLEOTIDE SEQUENCE [LARGE SCALE GENOMIC DNA]</scope>
    <source>
        <strain evidence="1 2">40</strain>
    </source>
</reference>
<gene>
    <name evidence="1" type="ORF">BIY37_04760</name>
</gene>
<name>A0A1V6M194_9BACT</name>